<protein>
    <recommendedName>
        <fullName evidence="3">Costars domain-containing protein</fullName>
    </recommendedName>
</protein>
<keyword evidence="2" id="KW-1185">Reference proteome</keyword>
<dbReference type="Proteomes" id="UP000735302">
    <property type="component" value="Unassembled WGS sequence"/>
</dbReference>
<proteinExistence type="predicted"/>
<sequence>MIKTSSHKQLLKRPSCQLETFISNSNMDDGSIFKIGYNIEVGTAVKDLLKIVSDLQVLTFRKSFGVFICALGKKLFDQSSIKQKIVRNRIFLDLTIMIKE</sequence>
<evidence type="ECO:0008006" key="3">
    <source>
        <dbReference type="Google" id="ProtNLM"/>
    </source>
</evidence>
<dbReference type="EMBL" id="BLXT01002709">
    <property type="protein sequence ID" value="GFN96831.1"/>
    <property type="molecule type" value="Genomic_DNA"/>
</dbReference>
<evidence type="ECO:0000313" key="2">
    <source>
        <dbReference type="Proteomes" id="UP000735302"/>
    </source>
</evidence>
<comment type="caution">
    <text evidence="1">The sequence shown here is derived from an EMBL/GenBank/DDBJ whole genome shotgun (WGS) entry which is preliminary data.</text>
</comment>
<dbReference type="AlphaFoldDB" id="A0AAV3ZQR1"/>
<accession>A0AAV3ZQR1</accession>
<gene>
    <name evidence="1" type="ORF">PoB_002333700</name>
</gene>
<organism evidence="1 2">
    <name type="scientific">Plakobranchus ocellatus</name>
    <dbReference type="NCBI Taxonomy" id="259542"/>
    <lineage>
        <taxon>Eukaryota</taxon>
        <taxon>Metazoa</taxon>
        <taxon>Spiralia</taxon>
        <taxon>Lophotrochozoa</taxon>
        <taxon>Mollusca</taxon>
        <taxon>Gastropoda</taxon>
        <taxon>Heterobranchia</taxon>
        <taxon>Euthyneura</taxon>
        <taxon>Panpulmonata</taxon>
        <taxon>Sacoglossa</taxon>
        <taxon>Placobranchoidea</taxon>
        <taxon>Plakobranchidae</taxon>
        <taxon>Plakobranchus</taxon>
    </lineage>
</organism>
<name>A0AAV3ZQR1_9GAST</name>
<reference evidence="1 2" key="1">
    <citation type="journal article" date="2021" name="Elife">
        <title>Chloroplast acquisition without the gene transfer in kleptoplastic sea slugs, Plakobranchus ocellatus.</title>
        <authorList>
            <person name="Maeda T."/>
            <person name="Takahashi S."/>
            <person name="Yoshida T."/>
            <person name="Shimamura S."/>
            <person name="Takaki Y."/>
            <person name="Nagai Y."/>
            <person name="Toyoda A."/>
            <person name="Suzuki Y."/>
            <person name="Arimoto A."/>
            <person name="Ishii H."/>
            <person name="Satoh N."/>
            <person name="Nishiyama T."/>
            <person name="Hasebe M."/>
            <person name="Maruyama T."/>
            <person name="Minagawa J."/>
            <person name="Obokata J."/>
            <person name="Shigenobu S."/>
        </authorList>
    </citation>
    <scope>NUCLEOTIDE SEQUENCE [LARGE SCALE GENOMIC DNA]</scope>
</reference>
<evidence type="ECO:0000313" key="1">
    <source>
        <dbReference type="EMBL" id="GFN96831.1"/>
    </source>
</evidence>